<gene>
    <name evidence="4" type="ORF">FHX76_003043</name>
</gene>
<dbReference type="InterPro" id="IPR036409">
    <property type="entry name" value="Aldolase_II/adducin_N_sf"/>
</dbReference>
<dbReference type="PANTHER" id="PTHR22789">
    <property type="entry name" value="FUCULOSE PHOSPHATE ALDOLASE"/>
    <property type="match status" value="1"/>
</dbReference>
<dbReference type="AlphaFoldDB" id="A0A7X5R3S2"/>
<dbReference type="Pfam" id="PF00596">
    <property type="entry name" value="Aldolase_II"/>
    <property type="match status" value="1"/>
</dbReference>
<dbReference type="EMBL" id="JAAMOX010000003">
    <property type="protein sequence ID" value="NIH55128.1"/>
    <property type="molecule type" value="Genomic_DNA"/>
</dbReference>
<keyword evidence="5" id="KW-1185">Reference proteome</keyword>
<reference evidence="4 5" key="1">
    <citation type="submission" date="2020-02" db="EMBL/GenBank/DDBJ databases">
        <title>Sequencing the genomes of 1000 actinobacteria strains.</title>
        <authorList>
            <person name="Klenk H.-P."/>
        </authorList>
    </citation>
    <scope>NUCLEOTIDE SEQUENCE [LARGE SCALE GENOMIC DNA]</scope>
    <source>
        <strain evidence="4 5">DSM 27960</strain>
    </source>
</reference>
<feature type="domain" description="Class II aldolase/adducin N-terminal" evidence="3">
    <location>
        <begin position="21"/>
        <end position="230"/>
    </location>
</feature>
<accession>A0A7X5R3S2</accession>
<comment type="caution">
    <text evidence="4">The sequence shown here is derived from an EMBL/GenBank/DDBJ whole genome shotgun (WGS) entry which is preliminary data.</text>
</comment>
<organism evidence="4 5">
    <name type="scientific">Lysinibacter cavernae</name>
    <dbReference type="NCBI Taxonomy" id="1640652"/>
    <lineage>
        <taxon>Bacteria</taxon>
        <taxon>Bacillati</taxon>
        <taxon>Actinomycetota</taxon>
        <taxon>Actinomycetes</taxon>
        <taxon>Micrococcales</taxon>
        <taxon>Microbacteriaceae</taxon>
        <taxon>Lysinibacter</taxon>
    </lineage>
</organism>
<evidence type="ECO:0000256" key="2">
    <source>
        <dbReference type="ARBA" id="ARBA00023239"/>
    </source>
</evidence>
<name>A0A7X5R3S2_9MICO</name>
<dbReference type="GO" id="GO:0046872">
    <property type="term" value="F:metal ion binding"/>
    <property type="evidence" value="ECO:0007669"/>
    <property type="project" value="UniProtKB-KW"/>
</dbReference>
<proteinExistence type="predicted"/>
<evidence type="ECO:0000259" key="3">
    <source>
        <dbReference type="SMART" id="SM01007"/>
    </source>
</evidence>
<dbReference type="GO" id="GO:0016832">
    <property type="term" value="F:aldehyde-lyase activity"/>
    <property type="evidence" value="ECO:0007669"/>
    <property type="project" value="TreeGrafter"/>
</dbReference>
<dbReference type="SMART" id="SM01007">
    <property type="entry name" value="Aldolase_II"/>
    <property type="match status" value="1"/>
</dbReference>
<evidence type="ECO:0000313" key="5">
    <source>
        <dbReference type="Proteomes" id="UP000541033"/>
    </source>
</evidence>
<keyword evidence="2" id="KW-0456">Lyase</keyword>
<dbReference type="GO" id="GO:0019323">
    <property type="term" value="P:pentose catabolic process"/>
    <property type="evidence" value="ECO:0007669"/>
    <property type="project" value="TreeGrafter"/>
</dbReference>
<dbReference type="InterPro" id="IPR001303">
    <property type="entry name" value="Aldolase_II/adducin_N"/>
</dbReference>
<dbReference type="PANTHER" id="PTHR22789:SF0">
    <property type="entry name" value="3-OXO-TETRONATE 4-PHOSPHATE DECARBOXYLASE-RELATED"/>
    <property type="match status" value="1"/>
</dbReference>
<dbReference type="InterPro" id="IPR050197">
    <property type="entry name" value="Aldolase_class_II_sugar_metab"/>
</dbReference>
<evidence type="ECO:0000313" key="4">
    <source>
        <dbReference type="EMBL" id="NIH55128.1"/>
    </source>
</evidence>
<evidence type="ECO:0000256" key="1">
    <source>
        <dbReference type="ARBA" id="ARBA00022723"/>
    </source>
</evidence>
<dbReference type="SUPFAM" id="SSF53639">
    <property type="entry name" value="AraD/HMP-PK domain-like"/>
    <property type="match status" value="1"/>
</dbReference>
<sequence length="267" mass="27786">MTDLSDADRGEALIAVRGLSHALAKPNRDAVILAEGNTSVRIAGGMLVKASGIEMAAAGNDDFVELSLAPILQLIAQFDPSDAGAATATDVSVTEAFKAARRWGLKRPSVEALLHAVCLELDGIEAVGHTHPVAVNSLLCSANASLLVAGSLFPDQIVVLGTNPLLIPYVDPGLPLAAVVRAELAEHVERTGRAPKVIYLQNHGMFALGASPEEVLQITDMAIKVARVILGSLAAGGPTFLSAEQAARIDSRPDEHYRRVALGGSLA</sequence>
<dbReference type="Proteomes" id="UP000541033">
    <property type="component" value="Unassembled WGS sequence"/>
</dbReference>
<dbReference type="GO" id="GO:0005829">
    <property type="term" value="C:cytosol"/>
    <property type="evidence" value="ECO:0007669"/>
    <property type="project" value="TreeGrafter"/>
</dbReference>
<dbReference type="Gene3D" id="3.40.225.10">
    <property type="entry name" value="Class II aldolase/adducin N-terminal domain"/>
    <property type="match status" value="1"/>
</dbReference>
<dbReference type="RefSeq" id="WP_167152064.1">
    <property type="nucleotide sequence ID" value="NZ_JAAMOX010000003.1"/>
</dbReference>
<keyword evidence="1" id="KW-0479">Metal-binding</keyword>
<protein>
    <submittedName>
        <fullName evidence="4">Rhamnose utilization protein RhaD (Predicted bifunctional aldolase and dehydrogenase)</fullName>
    </submittedName>
</protein>